<dbReference type="KEGG" id="spii:G7077_03455"/>
<dbReference type="InterPro" id="IPR036527">
    <property type="entry name" value="SCP2_sterol-bd_dom_sf"/>
</dbReference>
<dbReference type="InterPro" id="IPR003033">
    <property type="entry name" value="SCP2_sterol-bd_dom"/>
</dbReference>
<evidence type="ECO:0000313" key="3">
    <source>
        <dbReference type="Proteomes" id="UP000503222"/>
    </source>
</evidence>
<reference evidence="2 3" key="1">
    <citation type="submission" date="2020-03" db="EMBL/GenBank/DDBJ databases">
        <title>Sphingomonas sp. nov., isolated from fish.</title>
        <authorList>
            <person name="Hyun D.-W."/>
            <person name="Bae J.-W."/>
        </authorList>
    </citation>
    <scope>NUCLEOTIDE SEQUENCE [LARGE SCALE GENOMIC DNA]</scope>
    <source>
        <strain evidence="2 3">HDW15B</strain>
    </source>
</reference>
<evidence type="ECO:0000313" key="2">
    <source>
        <dbReference type="EMBL" id="QIK78110.1"/>
    </source>
</evidence>
<dbReference type="Gene3D" id="3.30.1050.10">
    <property type="entry name" value="SCP2 sterol-binding domain"/>
    <property type="match status" value="1"/>
</dbReference>
<evidence type="ECO:0000259" key="1">
    <source>
        <dbReference type="Pfam" id="PF02036"/>
    </source>
</evidence>
<sequence>MTKQEFADKLRRHDAWLPGKRLKLDFGNDGVLLIDGIEERIGEEDSPAETSISISWADWLALSDGELDPMRAYMSGRLRVRGDLAAAMELGSLFKRLKS</sequence>
<dbReference type="AlphaFoldDB" id="A0A6G7YMY8"/>
<name>A0A6G7YMY8_9SPHN</name>
<dbReference type="EMBL" id="CP049869">
    <property type="protein sequence ID" value="QIK78110.1"/>
    <property type="molecule type" value="Genomic_DNA"/>
</dbReference>
<protein>
    <submittedName>
        <fullName evidence="2">SCP2 sterol-binding domain-containing protein</fullName>
    </submittedName>
</protein>
<dbReference type="SUPFAM" id="SSF55718">
    <property type="entry name" value="SCP-like"/>
    <property type="match status" value="1"/>
</dbReference>
<dbReference type="Proteomes" id="UP000503222">
    <property type="component" value="Chromosome"/>
</dbReference>
<keyword evidence="3" id="KW-1185">Reference proteome</keyword>
<gene>
    <name evidence="2" type="ORF">G7077_03455</name>
</gene>
<proteinExistence type="predicted"/>
<dbReference type="RefSeq" id="WP_166410504.1">
    <property type="nucleotide sequence ID" value="NZ_CP049869.1"/>
</dbReference>
<accession>A0A6G7YMY8</accession>
<dbReference type="Pfam" id="PF02036">
    <property type="entry name" value="SCP2"/>
    <property type="match status" value="1"/>
</dbReference>
<organism evidence="2 3">
    <name type="scientific">Sphingomonas piscis</name>
    <dbReference type="NCBI Taxonomy" id="2714943"/>
    <lineage>
        <taxon>Bacteria</taxon>
        <taxon>Pseudomonadati</taxon>
        <taxon>Pseudomonadota</taxon>
        <taxon>Alphaproteobacteria</taxon>
        <taxon>Sphingomonadales</taxon>
        <taxon>Sphingomonadaceae</taxon>
        <taxon>Sphingomonas</taxon>
    </lineage>
</organism>
<feature type="domain" description="SCP2" evidence="1">
    <location>
        <begin position="23"/>
        <end position="95"/>
    </location>
</feature>